<dbReference type="Gene3D" id="3.40.50.1000">
    <property type="entry name" value="HAD superfamily/HAD-like"/>
    <property type="match status" value="1"/>
</dbReference>
<proteinExistence type="predicted"/>
<dbReference type="NCBIfam" id="TIGR01490">
    <property type="entry name" value="HAD-SF-IB-hyp1"/>
    <property type="match status" value="1"/>
</dbReference>
<dbReference type="CDD" id="cd07989">
    <property type="entry name" value="LPLAT_AGPAT-like"/>
    <property type="match status" value="1"/>
</dbReference>
<accession>A0ABW4I6F6</accession>
<dbReference type="GO" id="GO:0016787">
    <property type="term" value="F:hydrolase activity"/>
    <property type="evidence" value="ECO:0007669"/>
    <property type="project" value="UniProtKB-KW"/>
</dbReference>
<evidence type="ECO:0000313" key="6">
    <source>
        <dbReference type="Proteomes" id="UP001597115"/>
    </source>
</evidence>
<keyword evidence="5" id="KW-0378">Hydrolase</keyword>
<keyword evidence="6" id="KW-1185">Reference proteome</keyword>
<dbReference type="Proteomes" id="UP001597115">
    <property type="component" value="Unassembled WGS sequence"/>
</dbReference>
<dbReference type="RefSeq" id="WP_380891104.1">
    <property type="nucleotide sequence ID" value="NZ_JBHUDY010000002.1"/>
</dbReference>
<dbReference type="EMBL" id="JBHUDY010000002">
    <property type="protein sequence ID" value="MFD1613225.1"/>
    <property type="molecule type" value="Genomic_DNA"/>
</dbReference>
<evidence type="ECO:0000313" key="5">
    <source>
        <dbReference type="EMBL" id="MFD1613225.1"/>
    </source>
</evidence>
<keyword evidence="2" id="KW-0808">Transferase</keyword>
<dbReference type="InterPro" id="IPR006385">
    <property type="entry name" value="HAD_hydro_SerB1"/>
</dbReference>
<dbReference type="NCBIfam" id="TIGR01488">
    <property type="entry name" value="HAD-SF-IB"/>
    <property type="match status" value="1"/>
</dbReference>
<dbReference type="PANTHER" id="PTHR10434:SF66">
    <property type="entry name" value="PHOSPHOLIPID_GLYCEROL ACYLTRANSFERASE DOMAIN-CONTAINING PROTEIN"/>
    <property type="match status" value="1"/>
</dbReference>
<dbReference type="PANTHER" id="PTHR10434">
    <property type="entry name" value="1-ACYL-SN-GLYCEROL-3-PHOSPHATE ACYLTRANSFERASE"/>
    <property type="match status" value="1"/>
</dbReference>
<keyword evidence="3" id="KW-0012">Acyltransferase</keyword>
<dbReference type="SMART" id="SM00563">
    <property type="entry name" value="PlsC"/>
    <property type="match status" value="1"/>
</dbReference>
<protein>
    <submittedName>
        <fullName evidence="5">HAD-IB family hydrolase</fullName>
    </submittedName>
</protein>
<organism evidence="5 6">
    <name type="scientific">Sphingomonas tabacisoli</name>
    <dbReference type="NCBI Taxonomy" id="2249466"/>
    <lineage>
        <taxon>Bacteria</taxon>
        <taxon>Pseudomonadati</taxon>
        <taxon>Pseudomonadota</taxon>
        <taxon>Alphaproteobacteria</taxon>
        <taxon>Sphingomonadales</taxon>
        <taxon>Sphingomonadaceae</taxon>
        <taxon>Sphingomonas</taxon>
    </lineage>
</organism>
<dbReference type="Pfam" id="PF12710">
    <property type="entry name" value="HAD"/>
    <property type="match status" value="1"/>
</dbReference>
<reference evidence="6" key="1">
    <citation type="journal article" date="2019" name="Int. J. Syst. Evol. Microbiol.">
        <title>The Global Catalogue of Microorganisms (GCM) 10K type strain sequencing project: providing services to taxonomists for standard genome sequencing and annotation.</title>
        <authorList>
            <consortium name="The Broad Institute Genomics Platform"/>
            <consortium name="The Broad Institute Genome Sequencing Center for Infectious Disease"/>
            <person name="Wu L."/>
            <person name="Ma J."/>
        </authorList>
    </citation>
    <scope>NUCLEOTIDE SEQUENCE [LARGE SCALE GENOMIC DNA]</scope>
    <source>
        <strain evidence="6">CGMCC 1.16275</strain>
    </source>
</reference>
<dbReference type="InterPro" id="IPR002123">
    <property type="entry name" value="Plipid/glycerol_acylTrfase"/>
</dbReference>
<name>A0ABW4I6F6_9SPHN</name>
<dbReference type="SUPFAM" id="SSF69593">
    <property type="entry name" value="Glycerol-3-phosphate (1)-acyltransferase"/>
    <property type="match status" value="1"/>
</dbReference>
<evidence type="ECO:0000256" key="1">
    <source>
        <dbReference type="ARBA" id="ARBA00005189"/>
    </source>
</evidence>
<comment type="pathway">
    <text evidence="1">Lipid metabolism.</text>
</comment>
<dbReference type="Gene3D" id="1.20.1440.100">
    <property type="entry name" value="SG protein - dephosphorylation function"/>
    <property type="match status" value="1"/>
</dbReference>
<sequence length="540" mass="58687">MSEKENQSLSASAQTTAGEPVSLAPFAWPFDPMAGFNAYAKATERMLNALLPEQKMSLDKLIQDIEQGPQGPRVIAAFDFDGTLIGGLSGGMLFKERMKRKEVSRDEITEAFGTTFKTMAKIVEANEMLAQAFARWAGKTETEMEDLGAYLFENAIQDSVFPEMLQIVAAHRRAGHTIVVATSASRFQAEATVRSLGIEHLLCSQLEVVDGKLTGKVVGETLYGKGKVAAIKRFVDEHGSSLADTHFYADGSEEVALMEAVGHPHPVNPGSELANAAKNHKWPVLRLTTRGSSKPVDFARNIAGLSTLMPILQTGLAVGAVTRDRRTLANTVMPTWMNMQLQMAGVKLRVWGRSNLMARRPAIFIFNHRNLYDGMFAAVLVKTDYVALAKKEMGNNPIGKLVQQLMPTVLLDREQGSRAKAAEALKPVIDAVQKEGYSVILAPEGTRTVGNLQSVGPFKKGAFHMAMAAGVPIIPIVIRNALDVAARNGAALRPGTVDVAVLPPIPVDDWTPRTMSQKIEEVRQLYTDTLANWPSPEGAE</sequence>
<dbReference type="Pfam" id="PF01553">
    <property type="entry name" value="Acyltransferase"/>
    <property type="match status" value="1"/>
</dbReference>
<dbReference type="SUPFAM" id="SSF56784">
    <property type="entry name" value="HAD-like"/>
    <property type="match status" value="1"/>
</dbReference>
<dbReference type="CDD" id="cd02612">
    <property type="entry name" value="HAD_PGPPase"/>
    <property type="match status" value="1"/>
</dbReference>
<evidence type="ECO:0000256" key="3">
    <source>
        <dbReference type="ARBA" id="ARBA00023315"/>
    </source>
</evidence>
<comment type="caution">
    <text evidence="5">The sequence shown here is derived from an EMBL/GenBank/DDBJ whole genome shotgun (WGS) entry which is preliminary data.</text>
</comment>
<evidence type="ECO:0000256" key="2">
    <source>
        <dbReference type="ARBA" id="ARBA00022679"/>
    </source>
</evidence>
<dbReference type="InterPro" id="IPR036412">
    <property type="entry name" value="HAD-like_sf"/>
</dbReference>
<evidence type="ECO:0000259" key="4">
    <source>
        <dbReference type="SMART" id="SM00563"/>
    </source>
</evidence>
<feature type="domain" description="Phospholipid/glycerol acyltransferase" evidence="4">
    <location>
        <begin position="362"/>
        <end position="481"/>
    </location>
</feature>
<gene>
    <name evidence="5" type="ORF">ACFSCW_15575</name>
</gene>
<dbReference type="InterPro" id="IPR023214">
    <property type="entry name" value="HAD_sf"/>
</dbReference>